<keyword evidence="4 8" id="KW-0566">Pantothenate biosynthesis</keyword>
<dbReference type="Proteomes" id="UP000266975">
    <property type="component" value="Unassembled WGS sequence"/>
</dbReference>
<dbReference type="EMBL" id="PTJO01000006">
    <property type="protein sequence ID" value="RNE48186.1"/>
    <property type="molecule type" value="Genomic_DNA"/>
</dbReference>
<feature type="binding site" evidence="8">
    <location>
        <begin position="26"/>
        <end position="33"/>
    </location>
    <ligand>
        <name>ATP</name>
        <dbReference type="ChEBI" id="CHEBI:30616"/>
    </ligand>
</feature>
<dbReference type="HAMAP" id="MF_00158">
    <property type="entry name" value="PanC"/>
    <property type="match status" value="1"/>
</dbReference>
<dbReference type="GO" id="GO:0015940">
    <property type="term" value="P:pantothenate biosynthetic process"/>
    <property type="evidence" value="ECO:0007669"/>
    <property type="project" value="UniProtKB-UniRule"/>
</dbReference>
<dbReference type="NCBIfam" id="TIGR00125">
    <property type="entry name" value="cyt_tran_rel"/>
    <property type="match status" value="1"/>
</dbReference>
<dbReference type="InterPro" id="IPR004821">
    <property type="entry name" value="Cyt_trans-like"/>
</dbReference>
<comment type="function">
    <text evidence="8">Catalyzes the condensation of pantoate with beta-alanine in an ATP-dependent reaction via a pantoyl-adenylate intermediate.</text>
</comment>
<dbReference type="GO" id="GO:0005829">
    <property type="term" value="C:cytosol"/>
    <property type="evidence" value="ECO:0007669"/>
    <property type="project" value="TreeGrafter"/>
</dbReference>
<dbReference type="SUPFAM" id="SSF52374">
    <property type="entry name" value="Nucleotidylyl transferase"/>
    <property type="match status" value="1"/>
</dbReference>
<comment type="miscellaneous">
    <text evidence="8">The reaction proceeds by a bi uni uni bi ping pong mechanism.</text>
</comment>
<comment type="subcellular location">
    <subcellularLocation>
        <location evidence="8">Cytoplasm</location>
    </subcellularLocation>
</comment>
<proteinExistence type="inferred from homology"/>
<keyword evidence="10" id="KW-1185">Reference proteome</keyword>
<protein>
    <recommendedName>
        <fullName evidence="8">Pantothenate synthetase</fullName>
        <shortName evidence="8">PS</shortName>
        <ecNumber evidence="8">6.3.2.1</ecNumber>
    </recommendedName>
    <alternativeName>
        <fullName evidence="8">Pantoate--beta-alanine ligase</fullName>
    </alternativeName>
    <alternativeName>
        <fullName evidence="8">Pantoate-activating enzyme</fullName>
    </alternativeName>
</protein>
<dbReference type="EC" id="6.3.2.1" evidence="8"/>
<feature type="binding site" evidence="8">
    <location>
        <position position="57"/>
    </location>
    <ligand>
        <name>beta-alanine</name>
        <dbReference type="ChEBI" id="CHEBI:57966"/>
    </ligand>
</feature>
<keyword evidence="8" id="KW-0963">Cytoplasm</keyword>
<gene>
    <name evidence="8" type="primary">panC</name>
    <name evidence="9" type="ORF">C5L39_09990</name>
</gene>
<dbReference type="Gene3D" id="3.40.50.620">
    <property type="entry name" value="HUPs"/>
    <property type="match status" value="1"/>
</dbReference>
<evidence type="ECO:0000256" key="2">
    <source>
        <dbReference type="ARBA" id="ARBA00009256"/>
    </source>
</evidence>
<comment type="similarity">
    <text evidence="2 8">Belongs to the pantothenate synthetase family.</text>
</comment>
<reference evidence="9 10" key="1">
    <citation type="submission" date="2018-02" db="EMBL/GenBank/DDBJ databases">
        <title>Corynebacterium alimpuense sp. nov., a marine obligate actinomycete isolated from sediments of Valparaiso bay, Chile.</title>
        <authorList>
            <person name="Claverias F."/>
            <person name="Gonzales-Siles L."/>
            <person name="Salva-Serra F."/>
            <person name="Inganaes E."/>
            <person name="Molin K."/>
            <person name="Cumsille A."/>
            <person name="Undabarrena A."/>
            <person name="Couve E."/>
            <person name="Moore E.R.B."/>
            <person name="Gomila M."/>
            <person name="Camara B."/>
        </authorList>
    </citation>
    <scope>NUCLEOTIDE SEQUENCE [LARGE SCALE GENOMIC DNA]</scope>
    <source>
        <strain evidence="9 10">CCUG 69366</strain>
    </source>
</reference>
<dbReference type="GO" id="GO:0005524">
    <property type="term" value="F:ATP binding"/>
    <property type="evidence" value="ECO:0007669"/>
    <property type="project" value="UniProtKB-KW"/>
</dbReference>
<comment type="catalytic activity">
    <reaction evidence="7 8">
        <text>(R)-pantoate + beta-alanine + ATP = (R)-pantothenate + AMP + diphosphate + H(+)</text>
        <dbReference type="Rhea" id="RHEA:10912"/>
        <dbReference type="ChEBI" id="CHEBI:15378"/>
        <dbReference type="ChEBI" id="CHEBI:15980"/>
        <dbReference type="ChEBI" id="CHEBI:29032"/>
        <dbReference type="ChEBI" id="CHEBI:30616"/>
        <dbReference type="ChEBI" id="CHEBI:33019"/>
        <dbReference type="ChEBI" id="CHEBI:57966"/>
        <dbReference type="ChEBI" id="CHEBI:456215"/>
        <dbReference type="EC" id="6.3.2.1"/>
    </reaction>
</comment>
<feature type="binding site" evidence="8">
    <location>
        <position position="176"/>
    </location>
    <ligand>
        <name>ATP</name>
        <dbReference type="ChEBI" id="CHEBI:30616"/>
    </ligand>
</feature>
<evidence type="ECO:0000256" key="7">
    <source>
        <dbReference type="ARBA" id="ARBA00048258"/>
    </source>
</evidence>
<dbReference type="PANTHER" id="PTHR21299">
    <property type="entry name" value="CYTIDYLATE KINASE/PANTOATE-BETA-ALANINE LIGASE"/>
    <property type="match status" value="1"/>
</dbReference>
<evidence type="ECO:0000256" key="3">
    <source>
        <dbReference type="ARBA" id="ARBA00022598"/>
    </source>
</evidence>
<dbReference type="OrthoDB" id="9773087at2"/>
<comment type="subunit">
    <text evidence="8">Homodimer.</text>
</comment>
<dbReference type="GO" id="GO:0004592">
    <property type="term" value="F:pantoate-beta-alanine ligase activity"/>
    <property type="evidence" value="ECO:0007669"/>
    <property type="project" value="UniProtKB-UniRule"/>
</dbReference>
<evidence type="ECO:0000256" key="4">
    <source>
        <dbReference type="ARBA" id="ARBA00022655"/>
    </source>
</evidence>
<feature type="binding site" evidence="8">
    <location>
        <position position="153"/>
    </location>
    <ligand>
        <name>(R)-pantoate</name>
        <dbReference type="ChEBI" id="CHEBI:15980"/>
    </ligand>
</feature>
<dbReference type="PANTHER" id="PTHR21299:SF1">
    <property type="entry name" value="PANTOATE--BETA-ALANINE LIGASE"/>
    <property type="match status" value="1"/>
</dbReference>
<comment type="caution">
    <text evidence="9">The sequence shown here is derived from an EMBL/GenBank/DDBJ whole genome shotgun (WGS) entry which is preliminary data.</text>
</comment>
<dbReference type="UniPathway" id="UPA00028">
    <property type="reaction ID" value="UER00005"/>
</dbReference>
<dbReference type="InterPro" id="IPR014729">
    <property type="entry name" value="Rossmann-like_a/b/a_fold"/>
</dbReference>
<dbReference type="InterPro" id="IPR042176">
    <property type="entry name" value="Pantoate_ligase_C"/>
</dbReference>
<feature type="binding site" evidence="8">
    <location>
        <begin position="147"/>
        <end position="150"/>
    </location>
    <ligand>
        <name>ATP</name>
        <dbReference type="ChEBI" id="CHEBI:30616"/>
    </ligand>
</feature>
<dbReference type="NCBIfam" id="TIGR00018">
    <property type="entry name" value="panC"/>
    <property type="match status" value="1"/>
</dbReference>
<dbReference type="InterPro" id="IPR003721">
    <property type="entry name" value="Pantoate_ligase"/>
</dbReference>
<evidence type="ECO:0000256" key="1">
    <source>
        <dbReference type="ARBA" id="ARBA00004990"/>
    </source>
</evidence>
<keyword evidence="5 8" id="KW-0547">Nucleotide-binding</keyword>
<dbReference type="Pfam" id="PF02569">
    <property type="entry name" value="Pantoate_ligase"/>
    <property type="match status" value="1"/>
</dbReference>
<keyword evidence="3 8" id="KW-0436">Ligase</keyword>
<evidence type="ECO:0000256" key="6">
    <source>
        <dbReference type="ARBA" id="ARBA00022840"/>
    </source>
</evidence>
<feature type="binding site" evidence="8">
    <location>
        <position position="57"/>
    </location>
    <ligand>
        <name>(R)-pantoate</name>
        <dbReference type="ChEBI" id="CHEBI:15980"/>
    </ligand>
</feature>
<feature type="active site" description="Proton donor" evidence="8">
    <location>
        <position position="33"/>
    </location>
</feature>
<evidence type="ECO:0000256" key="8">
    <source>
        <dbReference type="HAMAP-Rule" id="MF_00158"/>
    </source>
</evidence>
<feature type="binding site" evidence="8">
    <location>
        <begin position="184"/>
        <end position="187"/>
    </location>
    <ligand>
        <name>ATP</name>
        <dbReference type="ChEBI" id="CHEBI:30616"/>
    </ligand>
</feature>
<evidence type="ECO:0000313" key="10">
    <source>
        <dbReference type="Proteomes" id="UP000266975"/>
    </source>
</evidence>
<name>A0A3M8K4R7_9CORY</name>
<accession>A0A3M8K4R7</accession>
<dbReference type="RefSeq" id="WP_123048761.1">
    <property type="nucleotide sequence ID" value="NZ_PTJO01000006.1"/>
</dbReference>
<dbReference type="CDD" id="cd00560">
    <property type="entry name" value="PanC"/>
    <property type="match status" value="1"/>
</dbReference>
<organism evidence="9 10">
    <name type="scientific">Corynebacterium alimapuense</name>
    <dbReference type="NCBI Taxonomy" id="1576874"/>
    <lineage>
        <taxon>Bacteria</taxon>
        <taxon>Bacillati</taxon>
        <taxon>Actinomycetota</taxon>
        <taxon>Actinomycetes</taxon>
        <taxon>Mycobacteriales</taxon>
        <taxon>Corynebacteriaceae</taxon>
        <taxon>Corynebacterium</taxon>
    </lineage>
</organism>
<sequence length="281" mass="30608">MTHILRTVEEVRKFHSPGCLGLVPTMGALHTGHRELIERARAENDSVIVSIFVNPLQFSDLGDCADYRDYPRDLAADLEALQDLDVDAVFAPEPSEMYPNAVPEVWVRAGEMGSRLEGASRPGHFDGVTTVVAKLFQLIQPDRAYFGEKDAQQLAIIRRMVADLNIPVEITGVPIIRGTDGLAESSRNQHLSAQQRQQALILPRTLSALAQGEISDVDHARAAISAAEGVELDHLEVVDPATLLPVPDVHRLDQLDSGALVVAAIRVGNTRLIDNITIGQL</sequence>
<dbReference type="AlphaFoldDB" id="A0A3M8K4R7"/>
<comment type="pathway">
    <text evidence="1 8">Cofactor biosynthesis; (R)-pantothenate biosynthesis; (R)-pantothenate from (R)-pantoate and beta-alanine: step 1/1.</text>
</comment>
<evidence type="ECO:0000313" key="9">
    <source>
        <dbReference type="EMBL" id="RNE48186.1"/>
    </source>
</evidence>
<evidence type="ECO:0000256" key="5">
    <source>
        <dbReference type="ARBA" id="ARBA00022741"/>
    </source>
</evidence>
<keyword evidence="6 8" id="KW-0067">ATP-binding</keyword>
<dbReference type="Gene3D" id="3.30.1300.10">
    <property type="entry name" value="Pantoate-beta-alanine ligase, C-terminal domain"/>
    <property type="match status" value="1"/>
</dbReference>